<protein>
    <submittedName>
        <fullName evidence="3">Type VI secretion system tip protein VgrG</fullName>
    </submittedName>
</protein>
<sequence length="108" mass="12126">IATVVGPEGEEIYCDEHGRVKLQFPWDRYGESNDQSSCWVRVSQGWAGGQYGMMAIPRIGHEVIVSFLEGDPDQPIITGRTYHATNRPPYPLPANKTRTVLRTETHQG</sequence>
<dbReference type="NCBIfam" id="TIGR03361">
    <property type="entry name" value="VI_Rhs_Vgr"/>
    <property type="match status" value="1"/>
</dbReference>
<feature type="domain" description="Gp5/Type VI secretion system Vgr protein OB-fold" evidence="2">
    <location>
        <begin position="15"/>
        <end position="82"/>
    </location>
</feature>
<name>A0ABS7VHE3_9GAMM</name>
<dbReference type="Gene3D" id="2.40.50.230">
    <property type="entry name" value="Gp5 N-terminal domain"/>
    <property type="match status" value="1"/>
</dbReference>
<dbReference type="PANTHER" id="PTHR32305">
    <property type="match status" value="1"/>
</dbReference>
<dbReference type="Pfam" id="PF04717">
    <property type="entry name" value="Phage_base_V"/>
    <property type="match status" value="1"/>
</dbReference>
<organism evidence="3 4">
    <name type="scientific">Aeromonas schubertii</name>
    <dbReference type="NCBI Taxonomy" id="652"/>
    <lineage>
        <taxon>Bacteria</taxon>
        <taxon>Pseudomonadati</taxon>
        <taxon>Pseudomonadota</taxon>
        <taxon>Gammaproteobacteria</taxon>
        <taxon>Aeromonadales</taxon>
        <taxon>Aeromonadaceae</taxon>
        <taxon>Aeromonas</taxon>
    </lineage>
</organism>
<evidence type="ECO:0000313" key="4">
    <source>
        <dbReference type="Proteomes" id="UP000774958"/>
    </source>
</evidence>
<evidence type="ECO:0000313" key="3">
    <source>
        <dbReference type="EMBL" id="MBZ6068565.1"/>
    </source>
</evidence>
<dbReference type="SUPFAM" id="SSF69255">
    <property type="entry name" value="gp5 N-terminal domain-like"/>
    <property type="match status" value="1"/>
</dbReference>
<dbReference type="InterPro" id="IPR050708">
    <property type="entry name" value="T6SS_VgrG/RHS"/>
</dbReference>
<comment type="caution">
    <text evidence="3">The sequence shown here is derived from an EMBL/GenBank/DDBJ whole genome shotgun (WGS) entry which is preliminary data.</text>
</comment>
<evidence type="ECO:0000259" key="2">
    <source>
        <dbReference type="Pfam" id="PF04717"/>
    </source>
</evidence>
<feature type="non-terminal residue" evidence="3">
    <location>
        <position position="1"/>
    </location>
</feature>
<evidence type="ECO:0000256" key="1">
    <source>
        <dbReference type="ARBA" id="ARBA00005558"/>
    </source>
</evidence>
<dbReference type="RefSeq" id="WP_224163814.1">
    <property type="nucleotide sequence ID" value="NZ_JAIRBT010000085.1"/>
</dbReference>
<proteinExistence type="inferred from homology"/>
<dbReference type="InterPro" id="IPR037026">
    <property type="entry name" value="Vgr_OB-fold_dom_sf"/>
</dbReference>
<feature type="non-terminal residue" evidence="3">
    <location>
        <position position="108"/>
    </location>
</feature>
<dbReference type="SUPFAM" id="SSF69349">
    <property type="entry name" value="Phage fibre proteins"/>
    <property type="match status" value="1"/>
</dbReference>
<gene>
    <name evidence="3" type="primary">vgrG</name>
    <name evidence="3" type="ORF">LA374_20500</name>
</gene>
<dbReference type="PANTHER" id="PTHR32305:SF11">
    <property type="entry name" value="TYPE VI SECRETION SYSTEM SPIKE PROTEIN VGRG3"/>
    <property type="match status" value="1"/>
</dbReference>
<dbReference type="Proteomes" id="UP000774958">
    <property type="component" value="Unassembled WGS sequence"/>
</dbReference>
<comment type="similarity">
    <text evidence="1">Belongs to the VgrG protein family.</text>
</comment>
<dbReference type="InterPro" id="IPR006531">
    <property type="entry name" value="Gp5/Vgr_OB"/>
</dbReference>
<accession>A0ABS7VHE3</accession>
<dbReference type="InterPro" id="IPR017847">
    <property type="entry name" value="T6SS_RhsGE_Vgr_subset"/>
</dbReference>
<dbReference type="EMBL" id="JAIRBT010000085">
    <property type="protein sequence ID" value="MBZ6068565.1"/>
    <property type="molecule type" value="Genomic_DNA"/>
</dbReference>
<keyword evidence="4" id="KW-1185">Reference proteome</keyword>
<dbReference type="NCBIfam" id="TIGR01646">
    <property type="entry name" value="vgr_GE"/>
    <property type="match status" value="1"/>
</dbReference>
<dbReference type="InterPro" id="IPR006533">
    <property type="entry name" value="T6SS_Vgr_RhsGE"/>
</dbReference>
<reference evidence="3 4" key="1">
    <citation type="submission" date="2021-09" db="EMBL/GenBank/DDBJ databases">
        <title>Aeromonas schubertii isolated from Asian sea bass.</title>
        <authorList>
            <person name="Pinpimai K."/>
        </authorList>
    </citation>
    <scope>NUCLEOTIDE SEQUENCE [LARGE SCALE GENOMIC DNA]</scope>
    <source>
        <strain evidence="3 4">CHULA2021a</strain>
    </source>
</reference>